<dbReference type="PATRIC" id="fig|1423722.3.peg.823"/>
<organism evidence="1 2">
    <name type="scientific">Amylolactobacillus amylotrophicus DSM 20534</name>
    <dbReference type="NCBI Taxonomy" id="1423722"/>
    <lineage>
        <taxon>Bacteria</taxon>
        <taxon>Bacillati</taxon>
        <taxon>Bacillota</taxon>
        <taxon>Bacilli</taxon>
        <taxon>Lactobacillales</taxon>
        <taxon>Lactobacillaceae</taxon>
        <taxon>Amylolactobacillus</taxon>
    </lineage>
</organism>
<dbReference type="AlphaFoldDB" id="A0A0R1H2Q7"/>
<keyword evidence="2" id="KW-1185">Reference proteome</keyword>
<name>A0A0R1H2Q7_9LACO</name>
<dbReference type="InterPro" id="IPR008914">
    <property type="entry name" value="PEBP"/>
</dbReference>
<proteinExistence type="predicted"/>
<dbReference type="SUPFAM" id="SSF49777">
    <property type="entry name" value="PEBP-like"/>
    <property type="match status" value="1"/>
</dbReference>
<dbReference type="RefSeq" id="WP_054746317.1">
    <property type="nucleotide sequence ID" value="NZ_AZCV01000002.1"/>
</dbReference>
<reference evidence="1 2" key="1">
    <citation type="journal article" date="2015" name="Genome Announc.">
        <title>Expanding the biotechnology potential of lactobacilli through comparative genomics of 213 strains and associated genera.</title>
        <authorList>
            <person name="Sun Z."/>
            <person name="Harris H.M."/>
            <person name="McCann A."/>
            <person name="Guo C."/>
            <person name="Argimon S."/>
            <person name="Zhang W."/>
            <person name="Yang X."/>
            <person name="Jeffery I.B."/>
            <person name="Cooney J.C."/>
            <person name="Kagawa T.F."/>
            <person name="Liu W."/>
            <person name="Song Y."/>
            <person name="Salvetti E."/>
            <person name="Wrobel A."/>
            <person name="Rasinkangas P."/>
            <person name="Parkhill J."/>
            <person name="Rea M.C."/>
            <person name="O'Sullivan O."/>
            <person name="Ritari J."/>
            <person name="Douillard F.P."/>
            <person name="Paul Ross R."/>
            <person name="Yang R."/>
            <person name="Briner A.E."/>
            <person name="Felis G.E."/>
            <person name="de Vos W.M."/>
            <person name="Barrangou R."/>
            <person name="Klaenhammer T.R."/>
            <person name="Caufield P.W."/>
            <person name="Cui Y."/>
            <person name="Zhang H."/>
            <person name="O'Toole P.W."/>
        </authorList>
    </citation>
    <scope>NUCLEOTIDE SEQUENCE [LARGE SCALE GENOMIC DNA]</scope>
    <source>
        <strain evidence="1 2">DSM 20534</strain>
    </source>
</reference>
<dbReference type="EMBL" id="AZCV01000002">
    <property type="protein sequence ID" value="KRK38036.1"/>
    <property type="molecule type" value="Genomic_DNA"/>
</dbReference>
<comment type="caution">
    <text evidence="1">The sequence shown here is derived from an EMBL/GenBank/DDBJ whole genome shotgun (WGS) entry which is preliminary data.</text>
</comment>
<gene>
    <name evidence="1" type="ORF">FC62_GL000806</name>
</gene>
<dbReference type="Gene3D" id="3.90.280.10">
    <property type="entry name" value="PEBP-like"/>
    <property type="match status" value="1"/>
</dbReference>
<accession>A0A0R1H2Q7</accession>
<dbReference type="NCBIfam" id="TIGR00481">
    <property type="entry name" value="YbhB/YbcL family Raf kinase inhibitor-like protein"/>
    <property type="match status" value="1"/>
</dbReference>
<sequence>MEISTPLENGYLPPEYSKQASAENLLAQTPVLSPPLSISGVPQTAKSLALIMLDHDAIPVSGFTWIHWVTLITDPQQIELTAGVSQENPPYLIQGKNSNAGGLVNMQNKAVTERYTGPQPPNVDHEYQFELVALDNVPTVKPGFWLNELYHQMHGHELAHSTFKFLGKK</sequence>
<dbReference type="InterPro" id="IPR036610">
    <property type="entry name" value="PEBP-like_sf"/>
</dbReference>
<dbReference type="InterPro" id="IPR005247">
    <property type="entry name" value="YbhB_YbcL/LppC-like"/>
</dbReference>
<dbReference type="Pfam" id="PF01161">
    <property type="entry name" value="PBP"/>
    <property type="match status" value="1"/>
</dbReference>
<evidence type="ECO:0000313" key="2">
    <source>
        <dbReference type="Proteomes" id="UP000050909"/>
    </source>
</evidence>
<dbReference type="CDD" id="cd00865">
    <property type="entry name" value="PEBP_bact_arch"/>
    <property type="match status" value="1"/>
</dbReference>
<evidence type="ECO:0000313" key="1">
    <source>
        <dbReference type="EMBL" id="KRK38036.1"/>
    </source>
</evidence>
<dbReference type="Proteomes" id="UP000050909">
    <property type="component" value="Unassembled WGS sequence"/>
</dbReference>
<protein>
    <submittedName>
        <fullName evidence="1">YbhB YbcL family protein</fullName>
    </submittedName>
</protein>